<dbReference type="EMBL" id="CAJVRM010000421">
    <property type="protein sequence ID" value="CAG8980865.1"/>
    <property type="molecule type" value="Genomic_DNA"/>
</dbReference>
<dbReference type="OrthoDB" id="4840035at2759"/>
<keyword evidence="2" id="KW-1185">Reference proteome</keyword>
<accession>A0A9N9Q5T7</accession>
<sequence>MRKIVLGIFNEKEWMDFRLRMDGYCNSLTAFITIEDSHKLHDIGDTTIESHKVLREDLVRLSEKCDRIEAKCNEVRIVIHQPKPGDTFFIDSIRQIIQEDLKKPILNEISGISQGNFSEEIGERISKAFIRLEGRSDSNFKTLGSDLEELAALANELRLFQVRAHAESNNQISRHRGTVTAIEISDWPADKILADSLVLEKFFPRDRIRLKGVAPQKCHGKPPDLAQTSRMDWWQSKI</sequence>
<organism evidence="1 2">
    <name type="scientific">Hymenoscyphus albidus</name>
    <dbReference type="NCBI Taxonomy" id="595503"/>
    <lineage>
        <taxon>Eukaryota</taxon>
        <taxon>Fungi</taxon>
        <taxon>Dikarya</taxon>
        <taxon>Ascomycota</taxon>
        <taxon>Pezizomycotina</taxon>
        <taxon>Leotiomycetes</taxon>
        <taxon>Helotiales</taxon>
        <taxon>Helotiaceae</taxon>
        <taxon>Hymenoscyphus</taxon>
    </lineage>
</organism>
<evidence type="ECO:0000313" key="1">
    <source>
        <dbReference type="EMBL" id="CAG8980865.1"/>
    </source>
</evidence>
<dbReference type="AlphaFoldDB" id="A0A9N9Q5T7"/>
<evidence type="ECO:0000313" key="2">
    <source>
        <dbReference type="Proteomes" id="UP000701801"/>
    </source>
</evidence>
<reference evidence="1" key="1">
    <citation type="submission" date="2021-07" db="EMBL/GenBank/DDBJ databases">
        <authorList>
            <person name="Durling M."/>
        </authorList>
    </citation>
    <scope>NUCLEOTIDE SEQUENCE</scope>
</reference>
<comment type="caution">
    <text evidence="1">The sequence shown here is derived from an EMBL/GenBank/DDBJ whole genome shotgun (WGS) entry which is preliminary data.</text>
</comment>
<proteinExistence type="predicted"/>
<dbReference type="Proteomes" id="UP000701801">
    <property type="component" value="Unassembled WGS sequence"/>
</dbReference>
<protein>
    <submittedName>
        <fullName evidence="1">Uncharacterized protein</fullName>
    </submittedName>
</protein>
<name>A0A9N9Q5T7_9HELO</name>
<gene>
    <name evidence="1" type="ORF">HYALB_00013058</name>
</gene>